<accession>A0ABP7PXQ4</accession>
<protein>
    <submittedName>
        <fullName evidence="1">Uncharacterized protein</fullName>
    </submittedName>
</protein>
<name>A0ABP7PXQ4_9ACTN</name>
<reference evidence="2" key="1">
    <citation type="journal article" date="2019" name="Int. J. Syst. Evol. Microbiol.">
        <title>The Global Catalogue of Microorganisms (GCM) 10K type strain sequencing project: providing services to taxonomists for standard genome sequencing and annotation.</title>
        <authorList>
            <consortium name="The Broad Institute Genomics Platform"/>
            <consortium name="The Broad Institute Genome Sequencing Center for Infectious Disease"/>
            <person name="Wu L."/>
            <person name="Ma J."/>
        </authorList>
    </citation>
    <scope>NUCLEOTIDE SEQUENCE [LARGE SCALE GENOMIC DNA]</scope>
    <source>
        <strain evidence="2">JCM 16924</strain>
    </source>
</reference>
<evidence type="ECO:0000313" key="2">
    <source>
        <dbReference type="Proteomes" id="UP001500456"/>
    </source>
</evidence>
<dbReference type="EMBL" id="BAAAZX010000001">
    <property type="protein sequence ID" value="GAA3973044.1"/>
    <property type="molecule type" value="Genomic_DNA"/>
</dbReference>
<gene>
    <name evidence="1" type="ORF">GCM10022232_00080</name>
</gene>
<dbReference type="Proteomes" id="UP001500456">
    <property type="component" value="Unassembled WGS sequence"/>
</dbReference>
<proteinExistence type="predicted"/>
<organism evidence="1 2">
    <name type="scientific">Streptomyces plumbiresistens</name>
    <dbReference type="NCBI Taxonomy" id="511811"/>
    <lineage>
        <taxon>Bacteria</taxon>
        <taxon>Bacillati</taxon>
        <taxon>Actinomycetota</taxon>
        <taxon>Actinomycetes</taxon>
        <taxon>Kitasatosporales</taxon>
        <taxon>Streptomycetaceae</taxon>
        <taxon>Streptomyces</taxon>
    </lineage>
</organism>
<comment type="caution">
    <text evidence="1">The sequence shown here is derived from an EMBL/GenBank/DDBJ whole genome shotgun (WGS) entry which is preliminary data.</text>
</comment>
<keyword evidence="2" id="KW-1185">Reference proteome</keyword>
<evidence type="ECO:0000313" key="1">
    <source>
        <dbReference type="EMBL" id="GAA3973044.1"/>
    </source>
</evidence>
<sequence>MREAAAAAMAADRLKGMGRVSPLGAWVVMSGTTQTVAAKAFAAKVFGEAEDA</sequence>